<reference evidence="1" key="1">
    <citation type="journal article" date="2015" name="Nature">
        <title>Complex archaea that bridge the gap between prokaryotes and eukaryotes.</title>
        <authorList>
            <person name="Spang A."/>
            <person name="Saw J.H."/>
            <person name="Jorgensen S.L."/>
            <person name="Zaremba-Niedzwiedzka K."/>
            <person name="Martijn J."/>
            <person name="Lind A.E."/>
            <person name="van Eijk R."/>
            <person name="Schleper C."/>
            <person name="Guy L."/>
            <person name="Ettema T.J."/>
        </authorList>
    </citation>
    <scope>NUCLEOTIDE SEQUENCE</scope>
</reference>
<protein>
    <submittedName>
        <fullName evidence="1">Uncharacterized protein</fullName>
    </submittedName>
</protein>
<accession>A0A0F9IAH6</accession>
<organism evidence="1">
    <name type="scientific">marine sediment metagenome</name>
    <dbReference type="NCBI Taxonomy" id="412755"/>
    <lineage>
        <taxon>unclassified sequences</taxon>
        <taxon>metagenomes</taxon>
        <taxon>ecological metagenomes</taxon>
    </lineage>
</organism>
<sequence>MNKDYTEITKDNYAYCEGAECRFCLFCKRYIKNLTEKEQQLSGRVMFSQVPFDRGSCEYFEFIR</sequence>
<comment type="caution">
    <text evidence="1">The sequence shown here is derived from an EMBL/GenBank/DDBJ whole genome shotgun (WGS) entry which is preliminary data.</text>
</comment>
<name>A0A0F9IAH6_9ZZZZ</name>
<proteinExistence type="predicted"/>
<evidence type="ECO:0000313" key="1">
    <source>
        <dbReference type="EMBL" id="KKL84417.1"/>
    </source>
</evidence>
<dbReference type="AlphaFoldDB" id="A0A0F9IAH6"/>
<dbReference type="EMBL" id="LAZR01021701">
    <property type="protein sequence ID" value="KKL84417.1"/>
    <property type="molecule type" value="Genomic_DNA"/>
</dbReference>
<gene>
    <name evidence="1" type="ORF">LCGC14_1964900</name>
</gene>